<evidence type="ECO:0000256" key="1">
    <source>
        <dbReference type="SAM" id="MobiDB-lite"/>
    </source>
</evidence>
<comment type="caution">
    <text evidence="2">The sequence shown here is derived from an EMBL/GenBank/DDBJ whole genome shotgun (WGS) entry which is preliminary data.</text>
</comment>
<accession>A0ABN3VLG7</accession>
<evidence type="ECO:0000313" key="2">
    <source>
        <dbReference type="EMBL" id="GAA2812652.1"/>
    </source>
</evidence>
<reference evidence="2 3" key="1">
    <citation type="journal article" date="2019" name="Int. J. Syst. Evol. Microbiol.">
        <title>The Global Catalogue of Microorganisms (GCM) 10K type strain sequencing project: providing services to taxonomists for standard genome sequencing and annotation.</title>
        <authorList>
            <consortium name="The Broad Institute Genomics Platform"/>
            <consortium name="The Broad Institute Genome Sequencing Center for Infectious Disease"/>
            <person name="Wu L."/>
            <person name="Ma J."/>
        </authorList>
    </citation>
    <scope>NUCLEOTIDE SEQUENCE [LARGE SCALE GENOMIC DNA]</scope>
    <source>
        <strain evidence="2 3">JCM 9383</strain>
    </source>
</reference>
<dbReference type="RefSeq" id="WP_344684595.1">
    <property type="nucleotide sequence ID" value="NZ_BAAAUX010000024.1"/>
</dbReference>
<keyword evidence="3" id="KW-1185">Reference proteome</keyword>
<feature type="region of interest" description="Disordered" evidence="1">
    <location>
        <begin position="42"/>
        <end position="68"/>
    </location>
</feature>
<organism evidence="2 3">
    <name type="scientific">Saccharopolyspora taberi</name>
    <dbReference type="NCBI Taxonomy" id="60895"/>
    <lineage>
        <taxon>Bacteria</taxon>
        <taxon>Bacillati</taxon>
        <taxon>Actinomycetota</taxon>
        <taxon>Actinomycetes</taxon>
        <taxon>Pseudonocardiales</taxon>
        <taxon>Pseudonocardiaceae</taxon>
        <taxon>Saccharopolyspora</taxon>
    </lineage>
</organism>
<feature type="compositionally biased region" description="Basic and acidic residues" evidence="1">
    <location>
        <begin position="46"/>
        <end position="56"/>
    </location>
</feature>
<gene>
    <name evidence="2" type="ORF">GCM10010470_55100</name>
</gene>
<sequence>MPQSNSSGRLPGARFSLTAVWEVYSKHKEYLGTVRRVERSGATVYEPERKDGKPVRPPEGSPRSLGWPTKDSAAAALVLSYR</sequence>
<dbReference type="Proteomes" id="UP001500979">
    <property type="component" value="Unassembled WGS sequence"/>
</dbReference>
<protein>
    <submittedName>
        <fullName evidence="2">Uncharacterized protein</fullName>
    </submittedName>
</protein>
<name>A0ABN3VLG7_9PSEU</name>
<proteinExistence type="predicted"/>
<evidence type="ECO:0000313" key="3">
    <source>
        <dbReference type="Proteomes" id="UP001500979"/>
    </source>
</evidence>
<dbReference type="EMBL" id="BAAAUX010000024">
    <property type="protein sequence ID" value="GAA2812652.1"/>
    <property type="molecule type" value="Genomic_DNA"/>
</dbReference>